<keyword evidence="2" id="KW-0808">Transferase</keyword>
<keyword evidence="2" id="KW-0418">Kinase</keyword>
<keyword evidence="1" id="KW-0175">Coiled coil</keyword>
<evidence type="ECO:0000313" key="3">
    <source>
        <dbReference type="Proteomes" id="UP000030643"/>
    </source>
</evidence>
<dbReference type="Proteomes" id="UP000030643">
    <property type="component" value="Unassembled WGS sequence"/>
</dbReference>
<accession>A0A069CVP7</accession>
<gene>
    <name evidence="2" type="ORF">WOSG25_110370</name>
</gene>
<feature type="coiled-coil region" evidence="1">
    <location>
        <begin position="3"/>
        <end position="40"/>
    </location>
</feature>
<dbReference type="EMBL" id="DF820494">
    <property type="protein sequence ID" value="GAK31559.1"/>
    <property type="molecule type" value="Genomic_DNA"/>
</dbReference>
<evidence type="ECO:0000313" key="2">
    <source>
        <dbReference type="EMBL" id="GAK31559.1"/>
    </source>
</evidence>
<protein>
    <submittedName>
        <fullName evidence="2">Putative two-component histidine kinase</fullName>
    </submittedName>
</protein>
<organism evidence="2 3">
    <name type="scientific">Weissella oryzae (strain DSM 25784 / JCM 18191 / LMG 30913 / SG25)</name>
    <dbReference type="NCBI Taxonomy" id="1329250"/>
    <lineage>
        <taxon>Bacteria</taxon>
        <taxon>Bacillati</taxon>
        <taxon>Bacillota</taxon>
        <taxon>Bacilli</taxon>
        <taxon>Lactobacillales</taxon>
        <taxon>Lactobacillaceae</taxon>
        <taxon>Weissella</taxon>
    </lineage>
</organism>
<sequence>MTKNVSQATLNKYRKNLTELKKAEKAVAAKKKQQDALKSDMARALGFEVLEILETDDFEVAFEKVKTLKSVKISENMYDRTLNSSELSTSEETKKAFEFVKQVEIKEASGNGQIN</sequence>
<evidence type="ECO:0000256" key="1">
    <source>
        <dbReference type="SAM" id="Coils"/>
    </source>
</evidence>
<proteinExistence type="predicted"/>
<dbReference type="AlphaFoldDB" id="A0A069CVP7"/>
<dbReference type="RefSeq" id="WP_027699519.1">
    <property type="nucleotide sequence ID" value="NZ_DF820494.1"/>
</dbReference>
<name>A0A069CVP7_WEIOS</name>
<reference evidence="3" key="1">
    <citation type="journal article" date="2014" name="Genome Announc.">
        <title>Draft genome sequence of Weissella oryzae SG25T, isolated from fermented rice grains.</title>
        <authorList>
            <person name="Tanizawa Y."/>
            <person name="Fujisawa T."/>
            <person name="Mochizuki T."/>
            <person name="Kaminuma E."/>
            <person name="Suzuki Y."/>
            <person name="Nakamura Y."/>
            <person name="Tohno M."/>
        </authorList>
    </citation>
    <scope>NUCLEOTIDE SEQUENCE [LARGE SCALE GENOMIC DNA]</scope>
    <source>
        <strain evidence="3">DSM 25784 / JCM 18191 / LMG 30913 / SG25</strain>
    </source>
</reference>
<dbReference type="GO" id="GO:0016301">
    <property type="term" value="F:kinase activity"/>
    <property type="evidence" value="ECO:0007669"/>
    <property type="project" value="UniProtKB-KW"/>
</dbReference>
<dbReference type="STRING" id="1329250.WOSG25_110370"/>
<keyword evidence="3" id="KW-1185">Reference proteome</keyword>